<dbReference type="InterPro" id="IPR036259">
    <property type="entry name" value="MFS_trans_sf"/>
</dbReference>
<feature type="transmembrane region" description="Helical" evidence="10">
    <location>
        <begin position="206"/>
        <end position="227"/>
    </location>
</feature>
<dbReference type="AlphaFoldDB" id="A0A0B2UV29"/>
<feature type="transmembrane region" description="Helical" evidence="10">
    <location>
        <begin position="337"/>
        <end position="358"/>
    </location>
</feature>
<evidence type="ECO:0000313" key="11">
    <source>
        <dbReference type="EMBL" id="KHN72937.1"/>
    </source>
</evidence>
<keyword evidence="6" id="KW-0325">Glycoprotein</keyword>
<feature type="transmembrane region" description="Helical" evidence="10">
    <location>
        <begin position="311"/>
        <end position="331"/>
    </location>
</feature>
<organism evidence="11 12">
    <name type="scientific">Toxocara canis</name>
    <name type="common">Canine roundworm</name>
    <dbReference type="NCBI Taxonomy" id="6265"/>
    <lineage>
        <taxon>Eukaryota</taxon>
        <taxon>Metazoa</taxon>
        <taxon>Ecdysozoa</taxon>
        <taxon>Nematoda</taxon>
        <taxon>Chromadorea</taxon>
        <taxon>Rhabditida</taxon>
        <taxon>Spirurina</taxon>
        <taxon>Ascaridomorpha</taxon>
        <taxon>Ascaridoidea</taxon>
        <taxon>Toxocaridae</taxon>
        <taxon>Toxocara</taxon>
    </lineage>
</organism>
<feature type="region of interest" description="Disordered" evidence="9">
    <location>
        <begin position="371"/>
        <end position="407"/>
    </location>
</feature>
<keyword evidence="3 10" id="KW-0812">Transmembrane</keyword>
<evidence type="ECO:0000256" key="3">
    <source>
        <dbReference type="ARBA" id="ARBA00022692"/>
    </source>
</evidence>
<protein>
    <recommendedName>
        <fullName evidence="7">UNC93-like protein MFSD11</fullName>
    </recommendedName>
    <alternativeName>
        <fullName evidence="8">Major facilitator superfamily domain-containing protein 11</fullName>
    </alternativeName>
</protein>
<feature type="transmembrane region" description="Helical" evidence="10">
    <location>
        <begin position="154"/>
        <end position="176"/>
    </location>
</feature>
<dbReference type="InterPro" id="IPR010291">
    <property type="entry name" value="Ion_channel_UNC-93"/>
</dbReference>
<dbReference type="PANTHER" id="PTHR23294">
    <property type="entry name" value="ET TRANSLATION PRODUCT-RELATED"/>
    <property type="match status" value="1"/>
</dbReference>
<name>A0A0B2UV29_TOXCA</name>
<gene>
    <name evidence="11" type="primary">MFSD11</name>
    <name evidence="11" type="ORF">Tcan_07761</name>
</gene>
<sequence>MAANLVVAPAVDFLGAKWSMVLGGITYTLFQMGMLFLNGPYLYFSSALLGVGSAFIWTGQGKYLTMNSTKNTAARNSGLLWGLLQTSLLGGGIFLFGIFSGVGSGDITTKTRRIIYGVFTAVSLVGNVLHLFLPMDGLVEEQPEEGEKMSQWKMLSLAFRLFLTLNMLLLSITFAYSGLELSYWSGVYSTAISFTKRFSYDTHQLIAFNAICQGVGQIVGGACFGIMGDKFRRYGRIPIILIGFVTHIICFVLSFINFPAAANIQETTADAIIHPSITLALVVGALLGFGDACWNTQMYSILVDVYHNRSAQAFSIMKFIQAAFACGSFFYTPSIQLPWILLILVIFCIAATVTFCYVEYATQRSAATNKIKSAENEEETTAATSGEINMQSSENRTKNVESANSDH</sequence>
<proteinExistence type="inferred from homology"/>
<keyword evidence="4 10" id="KW-1133">Transmembrane helix</keyword>
<dbReference type="STRING" id="6265.A0A0B2UV29"/>
<evidence type="ECO:0000256" key="10">
    <source>
        <dbReference type="SAM" id="Phobius"/>
    </source>
</evidence>
<dbReference type="Gene3D" id="1.20.1250.20">
    <property type="entry name" value="MFS general substrate transporter like domains"/>
    <property type="match status" value="2"/>
</dbReference>
<dbReference type="SUPFAM" id="SSF103473">
    <property type="entry name" value="MFS general substrate transporter"/>
    <property type="match status" value="1"/>
</dbReference>
<reference evidence="11 12" key="1">
    <citation type="submission" date="2014-11" db="EMBL/GenBank/DDBJ databases">
        <title>Genetic blueprint of the zoonotic pathogen Toxocara canis.</title>
        <authorList>
            <person name="Zhu X.-Q."/>
            <person name="Korhonen P.K."/>
            <person name="Cai H."/>
            <person name="Young N.D."/>
            <person name="Nejsum P."/>
            <person name="von Samson-Himmelstjerna G."/>
            <person name="Boag P.R."/>
            <person name="Tan P."/>
            <person name="Li Q."/>
            <person name="Min J."/>
            <person name="Yang Y."/>
            <person name="Wang X."/>
            <person name="Fang X."/>
            <person name="Hall R.S."/>
            <person name="Hofmann A."/>
            <person name="Sternberg P.W."/>
            <person name="Jex A.R."/>
            <person name="Gasser R.B."/>
        </authorList>
    </citation>
    <scope>NUCLEOTIDE SEQUENCE [LARGE SCALE GENOMIC DNA]</scope>
    <source>
        <strain evidence="11">PN_DK_2014</strain>
    </source>
</reference>
<dbReference type="InterPro" id="IPR051617">
    <property type="entry name" value="UNC-93-like_regulator"/>
</dbReference>
<dbReference type="EMBL" id="JPKZ01003185">
    <property type="protein sequence ID" value="KHN72937.1"/>
    <property type="molecule type" value="Genomic_DNA"/>
</dbReference>
<evidence type="ECO:0000256" key="9">
    <source>
        <dbReference type="SAM" id="MobiDB-lite"/>
    </source>
</evidence>
<evidence type="ECO:0000256" key="5">
    <source>
        <dbReference type="ARBA" id="ARBA00023136"/>
    </source>
</evidence>
<dbReference type="OrthoDB" id="196103at2759"/>
<feature type="compositionally biased region" description="Basic and acidic residues" evidence="9">
    <location>
        <begin position="395"/>
        <end position="407"/>
    </location>
</feature>
<feature type="transmembrane region" description="Helical" evidence="10">
    <location>
        <begin position="41"/>
        <end position="58"/>
    </location>
</feature>
<dbReference type="GO" id="GO:0016020">
    <property type="term" value="C:membrane"/>
    <property type="evidence" value="ECO:0007669"/>
    <property type="project" value="UniProtKB-SubCell"/>
</dbReference>
<comment type="similarity">
    <text evidence="2">Belongs to the unc-93 family.</text>
</comment>
<dbReference type="Pfam" id="PF05978">
    <property type="entry name" value="UNC-93"/>
    <property type="match status" value="1"/>
</dbReference>
<accession>A0A0B2UV29</accession>
<evidence type="ECO:0000256" key="1">
    <source>
        <dbReference type="ARBA" id="ARBA00004141"/>
    </source>
</evidence>
<evidence type="ECO:0000256" key="2">
    <source>
        <dbReference type="ARBA" id="ARBA00009172"/>
    </source>
</evidence>
<dbReference type="Proteomes" id="UP000031036">
    <property type="component" value="Unassembled WGS sequence"/>
</dbReference>
<comment type="subcellular location">
    <subcellularLocation>
        <location evidence="1">Membrane</location>
        <topology evidence="1">Multi-pass membrane protein</topology>
    </subcellularLocation>
</comment>
<keyword evidence="12" id="KW-1185">Reference proteome</keyword>
<evidence type="ECO:0000256" key="7">
    <source>
        <dbReference type="ARBA" id="ARBA00040302"/>
    </source>
</evidence>
<evidence type="ECO:0000313" key="12">
    <source>
        <dbReference type="Proteomes" id="UP000031036"/>
    </source>
</evidence>
<evidence type="ECO:0000256" key="4">
    <source>
        <dbReference type="ARBA" id="ARBA00022989"/>
    </source>
</evidence>
<evidence type="ECO:0000256" key="8">
    <source>
        <dbReference type="ARBA" id="ARBA00041910"/>
    </source>
</evidence>
<dbReference type="OMA" id="FSIANWI"/>
<keyword evidence="5 10" id="KW-0472">Membrane</keyword>
<evidence type="ECO:0000256" key="6">
    <source>
        <dbReference type="ARBA" id="ARBA00023180"/>
    </source>
</evidence>
<feature type="transmembrane region" description="Helical" evidence="10">
    <location>
        <begin position="114"/>
        <end position="133"/>
    </location>
</feature>
<dbReference type="PANTHER" id="PTHR23294:SF0">
    <property type="entry name" value="UNC93-LIKE PROTEIN MFSD11"/>
    <property type="match status" value="1"/>
</dbReference>
<feature type="transmembrane region" description="Helical" evidence="10">
    <location>
        <begin position="272"/>
        <end position="290"/>
    </location>
</feature>
<comment type="caution">
    <text evidence="11">The sequence shown here is derived from an EMBL/GenBank/DDBJ whole genome shotgun (WGS) entry which is preliminary data.</text>
</comment>
<feature type="transmembrane region" description="Helical" evidence="10">
    <location>
        <begin position="79"/>
        <end position="102"/>
    </location>
</feature>
<feature type="transmembrane region" description="Helical" evidence="10">
    <location>
        <begin position="239"/>
        <end position="260"/>
    </location>
</feature>